<accession>A0A3P3VQ51</accession>
<dbReference type="PANTHER" id="PTHR47892">
    <property type="entry name" value="UNIVERSAL STRESS PROTEIN E"/>
    <property type="match status" value="1"/>
</dbReference>
<dbReference type="RefSeq" id="WP_125015342.1">
    <property type="nucleotide sequence ID" value="NZ_QWEZ01000001.1"/>
</dbReference>
<dbReference type="AlphaFoldDB" id="A0A3P3VQ51"/>
<evidence type="ECO:0000313" key="7">
    <source>
        <dbReference type="Proteomes" id="UP000280792"/>
    </source>
</evidence>
<gene>
    <name evidence="6" type="ORF">D0544_07465</name>
</gene>
<keyword evidence="7" id="KW-1185">Reference proteome</keyword>
<feature type="domain" description="UspA" evidence="5">
    <location>
        <begin position="4"/>
        <end position="126"/>
    </location>
</feature>
<name>A0A3P3VQ51_9GAMM</name>
<evidence type="ECO:0000256" key="4">
    <source>
        <dbReference type="ARBA" id="ARBA00037131"/>
    </source>
</evidence>
<reference evidence="6 7" key="1">
    <citation type="submission" date="2018-08" db="EMBL/GenBank/DDBJ databases">
        <authorList>
            <person name="Khan S.A."/>
        </authorList>
    </citation>
    <scope>NUCLEOTIDE SEQUENCE [LARGE SCALE GENOMIC DNA]</scope>
    <source>
        <strain evidence="6 7">GTF-13</strain>
    </source>
</reference>
<evidence type="ECO:0000259" key="5">
    <source>
        <dbReference type="Pfam" id="PF00582"/>
    </source>
</evidence>
<reference evidence="6 7" key="2">
    <citation type="submission" date="2018-12" db="EMBL/GenBank/DDBJ databases">
        <title>Simiduia agarivorans gen. nov., sp. nov., a marine, agarolytic bacterium isolated from shallow coastal water from Keelung, Taiwan.</title>
        <authorList>
            <person name="Shieh W.Y."/>
        </authorList>
    </citation>
    <scope>NUCLEOTIDE SEQUENCE [LARGE SCALE GENOMIC DNA]</scope>
    <source>
        <strain evidence="6 7">GTF-13</strain>
    </source>
</reference>
<dbReference type="GO" id="GO:0005737">
    <property type="term" value="C:cytoplasm"/>
    <property type="evidence" value="ECO:0007669"/>
    <property type="project" value="UniProtKB-SubCell"/>
</dbReference>
<sequence length="289" mass="31585">MHNIKNILVVVDTRKATHTALKRGKLIAKVTGATLHLLACNKKPDANSQAALDTLVEQVRERGINAEGYEQWHDNVANTVLHLQQSQGCALVIKDAREENELSRAVFAPTDWQLLRRCPCPVLLVKNDRAWENGVILAAIDADASDQDHQILNEVIMSHSHDIAGLANAECHIGAAHPAPMLSSPDPVFQNIESLAKLYRDACTPYITQYKMAEKNLHIGEGPAQSFIPELAERISASLVVMGTVARTGISGAIIGNTAELILDSICCDVLTLKPVDIMEQLEEVVTQR</sequence>
<dbReference type="InterPro" id="IPR006016">
    <property type="entry name" value="UspA"/>
</dbReference>
<dbReference type="PANTHER" id="PTHR47892:SF1">
    <property type="entry name" value="UNIVERSAL STRESS PROTEIN E"/>
    <property type="match status" value="1"/>
</dbReference>
<dbReference type="Proteomes" id="UP000280792">
    <property type="component" value="Unassembled WGS sequence"/>
</dbReference>
<evidence type="ECO:0000313" key="6">
    <source>
        <dbReference type="EMBL" id="RRJ84911.1"/>
    </source>
</evidence>
<keyword evidence="3" id="KW-0963">Cytoplasm</keyword>
<comment type="similarity">
    <text evidence="2">Belongs to the universal stress protein A family.</text>
</comment>
<dbReference type="EMBL" id="QWEZ01000001">
    <property type="protein sequence ID" value="RRJ84911.1"/>
    <property type="molecule type" value="Genomic_DNA"/>
</dbReference>
<proteinExistence type="inferred from homology"/>
<evidence type="ECO:0000256" key="3">
    <source>
        <dbReference type="ARBA" id="ARBA00022490"/>
    </source>
</evidence>
<feature type="domain" description="UspA" evidence="5">
    <location>
        <begin position="136"/>
        <end position="273"/>
    </location>
</feature>
<evidence type="ECO:0000256" key="2">
    <source>
        <dbReference type="ARBA" id="ARBA00008791"/>
    </source>
</evidence>
<dbReference type="Pfam" id="PF00582">
    <property type="entry name" value="Usp"/>
    <property type="match status" value="2"/>
</dbReference>
<comment type="subcellular location">
    <subcellularLocation>
        <location evidence="1">Cytoplasm</location>
    </subcellularLocation>
</comment>
<dbReference type="PRINTS" id="PR01438">
    <property type="entry name" value="UNVRSLSTRESS"/>
</dbReference>
<dbReference type="SUPFAM" id="SSF52402">
    <property type="entry name" value="Adenine nucleotide alpha hydrolases-like"/>
    <property type="match status" value="2"/>
</dbReference>
<organism evidence="6 7">
    <name type="scientific">Aestuariirhabdus litorea</name>
    <dbReference type="NCBI Taxonomy" id="2528527"/>
    <lineage>
        <taxon>Bacteria</taxon>
        <taxon>Pseudomonadati</taxon>
        <taxon>Pseudomonadota</taxon>
        <taxon>Gammaproteobacteria</taxon>
        <taxon>Oceanospirillales</taxon>
        <taxon>Aestuariirhabdaceae</taxon>
        <taxon>Aestuariirhabdus</taxon>
    </lineage>
</organism>
<comment type="function">
    <text evidence="4">Required for resistance to DNA-damaging agents.</text>
</comment>
<evidence type="ECO:0000256" key="1">
    <source>
        <dbReference type="ARBA" id="ARBA00004496"/>
    </source>
</evidence>
<dbReference type="Gene3D" id="3.40.50.12370">
    <property type="match status" value="1"/>
</dbReference>
<comment type="caution">
    <text evidence="6">The sequence shown here is derived from an EMBL/GenBank/DDBJ whole genome shotgun (WGS) entry which is preliminary data.</text>
</comment>
<dbReference type="InterPro" id="IPR006015">
    <property type="entry name" value="Universal_stress_UspA"/>
</dbReference>
<protein>
    <submittedName>
        <fullName evidence="6">Universal stress protein UspA</fullName>
    </submittedName>
</protein>